<dbReference type="InterPro" id="IPR021109">
    <property type="entry name" value="Peptidase_aspartic_dom_sf"/>
</dbReference>
<proteinExistence type="predicted"/>
<dbReference type="InterPro" id="IPR053134">
    <property type="entry name" value="RNA-dir_DNA_polymerase"/>
</dbReference>
<evidence type="ECO:0000313" key="2">
    <source>
        <dbReference type="Proteomes" id="UP000596742"/>
    </source>
</evidence>
<organism evidence="1 2">
    <name type="scientific">Mytilus galloprovincialis</name>
    <name type="common">Mediterranean mussel</name>
    <dbReference type="NCBI Taxonomy" id="29158"/>
    <lineage>
        <taxon>Eukaryota</taxon>
        <taxon>Metazoa</taxon>
        <taxon>Spiralia</taxon>
        <taxon>Lophotrochozoa</taxon>
        <taxon>Mollusca</taxon>
        <taxon>Bivalvia</taxon>
        <taxon>Autobranchia</taxon>
        <taxon>Pteriomorphia</taxon>
        <taxon>Mytilida</taxon>
        <taxon>Mytiloidea</taxon>
        <taxon>Mytilidae</taxon>
        <taxon>Mytilinae</taxon>
        <taxon>Mytilus</taxon>
    </lineage>
</organism>
<dbReference type="Gene3D" id="3.10.10.10">
    <property type="entry name" value="HIV Type 1 Reverse Transcriptase, subunit A, domain 1"/>
    <property type="match status" value="1"/>
</dbReference>
<dbReference type="InterPro" id="IPR043502">
    <property type="entry name" value="DNA/RNA_pol_sf"/>
</dbReference>
<evidence type="ECO:0000313" key="1">
    <source>
        <dbReference type="EMBL" id="VDI27328.1"/>
    </source>
</evidence>
<name>A0A8B6E0T7_MYTGA</name>
<accession>A0A8B6E0T7</accession>
<keyword evidence="2" id="KW-1185">Reference proteome</keyword>
<dbReference type="Gene3D" id="2.40.70.10">
    <property type="entry name" value="Acid Proteases"/>
    <property type="match status" value="1"/>
</dbReference>
<dbReference type="OrthoDB" id="6157735at2759"/>
<comment type="caution">
    <text evidence="1">The sequence shown here is derived from an EMBL/GenBank/DDBJ whole genome shotgun (WGS) entry which is preliminary data.</text>
</comment>
<dbReference type="AlphaFoldDB" id="A0A8B6E0T7"/>
<dbReference type="EMBL" id="UYJE01004347">
    <property type="protein sequence ID" value="VDI27328.1"/>
    <property type="molecule type" value="Genomic_DNA"/>
</dbReference>
<dbReference type="Proteomes" id="UP000596742">
    <property type="component" value="Unassembled WGS sequence"/>
</dbReference>
<protein>
    <submittedName>
        <fullName evidence="1">Uncharacterized protein</fullName>
    </submittedName>
</protein>
<sequence>MQAAGRGMHMDAFVVGPVELKIGERTYRTDIYVAPIDNDMLLGLDFLVRAKVILDCRKLVFFINGEALPMIHGDVGLVPPVNKIARVAKITVPHRTVIPPNSVVQLESDLSAELTDFIIEPNKEIDLLIPRGYYNASVLPCVSLLNVTNNKIVLQKGTLLGEAIEADVVETGPAPSVATTGIARDNNPLPEQLQNILDKSSTLTKDQQSKVANLLHEFVDVFALDDFDLGTFSHIEHEIDTGDARPIKQRIRRTPMCFAHEEESHLKKMLDAGIIEPSISEWASAPVLVRKRDGNVRWCINYRKLNSVTKKRSLPASSDKRMFGHFGGK</sequence>
<dbReference type="PANTHER" id="PTHR24559:SF444">
    <property type="entry name" value="REVERSE TRANSCRIPTASE DOMAIN-CONTAINING PROTEIN"/>
    <property type="match status" value="1"/>
</dbReference>
<dbReference type="PANTHER" id="PTHR24559">
    <property type="entry name" value="TRANSPOSON TY3-I GAG-POL POLYPROTEIN"/>
    <property type="match status" value="1"/>
</dbReference>
<dbReference type="SUPFAM" id="SSF56672">
    <property type="entry name" value="DNA/RNA polymerases"/>
    <property type="match status" value="1"/>
</dbReference>
<gene>
    <name evidence="1" type="ORF">MGAL_10B050259</name>
</gene>
<reference evidence="1" key="1">
    <citation type="submission" date="2018-11" db="EMBL/GenBank/DDBJ databases">
        <authorList>
            <person name="Alioto T."/>
            <person name="Alioto T."/>
        </authorList>
    </citation>
    <scope>NUCLEOTIDE SEQUENCE</scope>
</reference>